<feature type="transmembrane region" description="Helical" evidence="1">
    <location>
        <begin position="76"/>
        <end position="99"/>
    </location>
</feature>
<sequence length="116" mass="12993">MSRSFHMSKTASAFELYDRANTPAPAFRRIPVVPLGLSLASFFAVTFVLCVLFDLWFPALAMNPVWAPLLPGFVWISWSGFFLGLAEVFAYGWYIALVFGPLYNFFARRAGTPAQT</sequence>
<name>A0A3B0TVE7_9ZZZZ</name>
<dbReference type="InterPro" id="IPR044020">
    <property type="entry name" value="DUF5676"/>
</dbReference>
<keyword evidence="1" id="KW-0472">Membrane</keyword>
<feature type="transmembrane region" description="Helical" evidence="1">
    <location>
        <begin position="35"/>
        <end position="56"/>
    </location>
</feature>
<dbReference type="EMBL" id="UOEM01000104">
    <property type="protein sequence ID" value="VAW17367.1"/>
    <property type="molecule type" value="Genomic_DNA"/>
</dbReference>
<organism evidence="2">
    <name type="scientific">hydrothermal vent metagenome</name>
    <dbReference type="NCBI Taxonomy" id="652676"/>
    <lineage>
        <taxon>unclassified sequences</taxon>
        <taxon>metagenomes</taxon>
        <taxon>ecological metagenomes</taxon>
    </lineage>
</organism>
<reference evidence="2" key="1">
    <citation type="submission" date="2018-06" db="EMBL/GenBank/DDBJ databases">
        <authorList>
            <person name="Zhirakovskaya E."/>
        </authorList>
    </citation>
    <scope>NUCLEOTIDE SEQUENCE</scope>
</reference>
<proteinExistence type="predicted"/>
<accession>A0A3B0TVE7</accession>
<evidence type="ECO:0000313" key="2">
    <source>
        <dbReference type="EMBL" id="VAW17367.1"/>
    </source>
</evidence>
<dbReference type="AlphaFoldDB" id="A0A3B0TVE7"/>
<protein>
    <submittedName>
        <fullName evidence="2">Uncharacterized protein</fullName>
    </submittedName>
</protein>
<dbReference type="Pfam" id="PF18926">
    <property type="entry name" value="DUF5676"/>
    <property type="match status" value="1"/>
</dbReference>
<keyword evidence="1" id="KW-0812">Transmembrane</keyword>
<keyword evidence="1" id="KW-1133">Transmembrane helix</keyword>
<evidence type="ECO:0000256" key="1">
    <source>
        <dbReference type="SAM" id="Phobius"/>
    </source>
</evidence>
<gene>
    <name evidence="2" type="ORF">MNBD_ALPHA09-1712</name>
</gene>